<dbReference type="Pfam" id="PF19563">
    <property type="entry name" value="DUF6085"/>
    <property type="match status" value="1"/>
</dbReference>
<dbReference type="RefSeq" id="WP_205120580.1">
    <property type="nucleotide sequence ID" value="NZ_JAFBCM010000001.1"/>
</dbReference>
<keyword evidence="2" id="KW-1185">Reference proteome</keyword>
<dbReference type="EMBL" id="JBHRZH010000012">
    <property type="protein sequence ID" value="MFC3762033.1"/>
    <property type="molecule type" value="Genomic_DNA"/>
</dbReference>
<evidence type="ECO:0000313" key="1">
    <source>
        <dbReference type="EMBL" id="MFC3762033.1"/>
    </source>
</evidence>
<dbReference type="InterPro" id="IPR045731">
    <property type="entry name" value="DUF6085"/>
</dbReference>
<sequence>MIPRVEGYCPVGCGQTLMLGAGGHVYCSYLACPEPTAVDEILHDREVEHVVTLTETDFTIRHPLRERLGDALLECHLHEHLRSLDGPPRKPGRYHAFQRGERWHWHEIEPA</sequence>
<dbReference type="Proteomes" id="UP001595699">
    <property type="component" value="Unassembled WGS sequence"/>
</dbReference>
<gene>
    <name evidence="1" type="ORF">ACFOUW_14415</name>
</gene>
<accession>A0ABV7YB96</accession>
<reference evidence="2" key="1">
    <citation type="journal article" date="2019" name="Int. J. Syst. Evol. Microbiol.">
        <title>The Global Catalogue of Microorganisms (GCM) 10K type strain sequencing project: providing services to taxonomists for standard genome sequencing and annotation.</title>
        <authorList>
            <consortium name="The Broad Institute Genomics Platform"/>
            <consortium name="The Broad Institute Genome Sequencing Center for Infectious Disease"/>
            <person name="Wu L."/>
            <person name="Ma J."/>
        </authorList>
    </citation>
    <scope>NUCLEOTIDE SEQUENCE [LARGE SCALE GENOMIC DNA]</scope>
    <source>
        <strain evidence="2">CGMCC 4.7241</strain>
    </source>
</reference>
<name>A0ABV7YB96_9ACTN</name>
<comment type="caution">
    <text evidence="1">The sequence shown here is derived from an EMBL/GenBank/DDBJ whole genome shotgun (WGS) entry which is preliminary data.</text>
</comment>
<proteinExistence type="predicted"/>
<evidence type="ECO:0000313" key="2">
    <source>
        <dbReference type="Proteomes" id="UP001595699"/>
    </source>
</evidence>
<protein>
    <submittedName>
        <fullName evidence="1">DUF6085 family protein</fullName>
    </submittedName>
</protein>
<organism evidence="1 2">
    <name type="scientific">Tenggerimyces flavus</name>
    <dbReference type="NCBI Taxonomy" id="1708749"/>
    <lineage>
        <taxon>Bacteria</taxon>
        <taxon>Bacillati</taxon>
        <taxon>Actinomycetota</taxon>
        <taxon>Actinomycetes</taxon>
        <taxon>Propionibacteriales</taxon>
        <taxon>Nocardioidaceae</taxon>
        <taxon>Tenggerimyces</taxon>
    </lineage>
</organism>